<dbReference type="EMBL" id="FONG01000015">
    <property type="protein sequence ID" value="SFF47373.1"/>
    <property type="molecule type" value="Genomic_DNA"/>
</dbReference>
<dbReference type="Pfam" id="PF00652">
    <property type="entry name" value="Ricin_B_lectin"/>
    <property type="match status" value="1"/>
</dbReference>
<sequence length="367" mass="36496">MVNEHPDGAPPGPSAGTVAVLEEPPPIRRAVALPDPVGTVGDVATAETAFPGVSAAPRTPRRGLSGRTMLAVAACAGALLVAVPLTLAVQGGGPTSAGNARAVGDPPGVDLDGSPDAGSVPLPLNPSDTGGAPTGSGPAATPGRGSRPPTTGHDRASANGRTHDGASGPVAVNGPSGSGKSNDGAAPSTGKSVGGKAPSGTNDTKSASTKSASKPAASTTTKSTGTTSNTTRSAAVAKPVPGVMIYGFASNRCIDIVGDKGKDGSPLEIQNCAGKAWQKWEFKSDGTVRSMGLCMDAAWGSDADGTVVQLVKCNGSGAQQFRLNAAHDLVNVQADKCVDVKDEHTQAGSRLQLWSCTGRDNQKWATR</sequence>
<evidence type="ECO:0000313" key="3">
    <source>
        <dbReference type="EMBL" id="SFF47373.1"/>
    </source>
</evidence>
<dbReference type="AlphaFoldDB" id="A0A1I2J0I6"/>
<dbReference type="InterPro" id="IPR000772">
    <property type="entry name" value="Ricin_B_lectin"/>
</dbReference>
<dbReference type="SMART" id="SM00458">
    <property type="entry name" value="RICIN"/>
    <property type="match status" value="1"/>
</dbReference>
<dbReference type="Proteomes" id="UP000199323">
    <property type="component" value="Unassembled WGS sequence"/>
</dbReference>
<dbReference type="SUPFAM" id="SSF50370">
    <property type="entry name" value="Ricin B-like lectins"/>
    <property type="match status" value="1"/>
</dbReference>
<accession>A0A1I2J0I6</accession>
<proteinExistence type="predicted"/>
<dbReference type="GO" id="GO:0030246">
    <property type="term" value="F:carbohydrate binding"/>
    <property type="evidence" value="ECO:0007669"/>
    <property type="project" value="UniProtKB-KW"/>
</dbReference>
<feature type="compositionally biased region" description="Basic and acidic residues" evidence="1">
    <location>
        <begin position="152"/>
        <end position="164"/>
    </location>
</feature>
<dbReference type="Gene3D" id="2.80.10.50">
    <property type="match status" value="1"/>
</dbReference>
<name>A0A1I2J0I6_9ACTN</name>
<organism evidence="3 4">
    <name type="scientific">Actinacidiphila alni</name>
    <dbReference type="NCBI Taxonomy" id="380248"/>
    <lineage>
        <taxon>Bacteria</taxon>
        <taxon>Bacillati</taxon>
        <taxon>Actinomycetota</taxon>
        <taxon>Actinomycetes</taxon>
        <taxon>Kitasatosporales</taxon>
        <taxon>Streptomycetaceae</taxon>
        <taxon>Actinacidiphila</taxon>
    </lineage>
</organism>
<gene>
    <name evidence="3" type="ORF">SAMN05216251_115114</name>
</gene>
<evidence type="ECO:0000259" key="2">
    <source>
        <dbReference type="SMART" id="SM00458"/>
    </source>
</evidence>
<keyword evidence="4" id="KW-1185">Reference proteome</keyword>
<reference evidence="4" key="1">
    <citation type="submission" date="2016-10" db="EMBL/GenBank/DDBJ databases">
        <authorList>
            <person name="Varghese N."/>
            <person name="Submissions S."/>
        </authorList>
    </citation>
    <scope>NUCLEOTIDE SEQUENCE [LARGE SCALE GENOMIC DNA]</scope>
    <source>
        <strain evidence="4">CGMCC 4.3510</strain>
    </source>
</reference>
<dbReference type="RefSeq" id="WP_218160112.1">
    <property type="nucleotide sequence ID" value="NZ_FONG01000015.1"/>
</dbReference>
<dbReference type="STRING" id="380248.SAMN05216251_115114"/>
<dbReference type="InterPro" id="IPR035992">
    <property type="entry name" value="Ricin_B-like_lectins"/>
</dbReference>
<feature type="compositionally biased region" description="Low complexity" evidence="1">
    <location>
        <begin position="204"/>
        <end position="233"/>
    </location>
</feature>
<feature type="compositionally biased region" description="Low complexity" evidence="1">
    <location>
        <begin position="127"/>
        <end position="146"/>
    </location>
</feature>
<dbReference type="PROSITE" id="PS50231">
    <property type="entry name" value="RICIN_B_LECTIN"/>
    <property type="match status" value="1"/>
</dbReference>
<keyword evidence="3" id="KW-0430">Lectin</keyword>
<evidence type="ECO:0000256" key="1">
    <source>
        <dbReference type="SAM" id="MobiDB-lite"/>
    </source>
</evidence>
<evidence type="ECO:0000313" key="4">
    <source>
        <dbReference type="Proteomes" id="UP000199323"/>
    </source>
</evidence>
<feature type="domain" description="Ricin B lectin" evidence="2">
    <location>
        <begin position="240"/>
        <end position="367"/>
    </location>
</feature>
<protein>
    <submittedName>
        <fullName evidence="3">Ricin-type beta-trefoil lectin domain-containing protein</fullName>
    </submittedName>
</protein>
<feature type="region of interest" description="Disordered" evidence="1">
    <location>
        <begin position="94"/>
        <end position="233"/>
    </location>
</feature>